<dbReference type="Gene3D" id="1.20.120.530">
    <property type="entry name" value="GntR ligand-binding domain-like"/>
    <property type="match status" value="1"/>
</dbReference>
<keyword evidence="6" id="KW-1185">Reference proteome</keyword>
<name>A0ABT1LMZ7_9MICC</name>
<evidence type="ECO:0000313" key="6">
    <source>
        <dbReference type="Proteomes" id="UP001524318"/>
    </source>
</evidence>
<evidence type="ECO:0000313" key="5">
    <source>
        <dbReference type="EMBL" id="MCP8999494.1"/>
    </source>
</evidence>
<evidence type="ECO:0000256" key="2">
    <source>
        <dbReference type="ARBA" id="ARBA00023125"/>
    </source>
</evidence>
<organism evidence="5 6">
    <name type="scientific">Pseudarthrobacter humi</name>
    <dbReference type="NCBI Taxonomy" id="2952523"/>
    <lineage>
        <taxon>Bacteria</taxon>
        <taxon>Bacillati</taxon>
        <taxon>Actinomycetota</taxon>
        <taxon>Actinomycetes</taxon>
        <taxon>Micrococcales</taxon>
        <taxon>Micrococcaceae</taxon>
        <taxon>Pseudarthrobacter</taxon>
    </lineage>
</organism>
<comment type="caution">
    <text evidence="5">The sequence shown here is derived from an EMBL/GenBank/DDBJ whole genome shotgun (WGS) entry which is preliminary data.</text>
</comment>
<proteinExistence type="predicted"/>
<keyword evidence="2" id="KW-0238">DNA-binding</keyword>
<keyword evidence="3" id="KW-0804">Transcription</keyword>
<protein>
    <submittedName>
        <fullName evidence="5">FCD domain-containing protein</fullName>
    </submittedName>
</protein>
<dbReference type="RefSeq" id="WP_254748839.1">
    <property type="nucleotide sequence ID" value="NZ_JANCLV010000003.1"/>
</dbReference>
<dbReference type="InterPro" id="IPR008920">
    <property type="entry name" value="TF_FadR/GntR_C"/>
</dbReference>
<sequence length="72" mass="9001">MVERLWNTTQHCRRTYTQLIGWDGLRLTHYEHRLMVETFRRRDGKQAERLMYGHLRRTRLELTRHPDIFYGK</sequence>
<accession>A0ABT1LMZ7</accession>
<dbReference type="SUPFAM" id="SSF48008">
    <property type="entry name" value="GntR ligand-binding domain-like"/>
    <property type="match status" value="1"/>
</dbReference>
<reference evidence="5 6" key="1">
    <citation type="submission" date="2022-06" db="EMBL/GenBank/DDBJ databases">
        <title>Pseudarthrobacter sp. strain RMG13 Genome sequencing and assembly.</title>
        <authorList>
            <person name="Kim I."/>
        </authorList>
    </citation>
    <scope>NUCLEOTIDE SEQUENCE [LARGE SCALE GENOMIC DNA]</scope>
    <source>
        <strain evidence="5 6">RMG13</strain>
    </source>
</reference>
<evidence type="ECO:0000259" key="4">
    <source>
        <dbReference type="Pfam" id="PF07729"/>
    </source>
</evidence>
<dbReference type="EMBL" id="JANCLV010000003">
    <property type="protein sequence ID" value="MCP8999494.1"/>
    <property type="molecule type" value="Genomic_DNA"/>
</dbReference>
<dbReference type="InterPro" id="IPR011711">
    <property type="entry name" value="GntR_C"/>
</dbReference>
<feature type="domain" description="GntR C-terminal" evidence="4">
    <location>
        <begin position="1"/>
        <end position="56"/>
    </location>
</feature>
<keyword evidence="1" id="KW-0805">Transcription regulation</keyword>
<evidence type="ECO:0000256" key="1">
    <source>
        <dbReference type="ARBA" id="ARBA00023015"/>
    </source>
</evidence>
<dbReference type="Proteomes" id="UP001524318">
    <property type="component" value="Unassembled WGS sequence"/>
</dbReference>
<gene>
    <name evidence="5" type="ORF">NFC73_07085</name>
</gene>
<evidence type="ECO:0000256" key="3">
    <source>
        <dbReference type="ARBA" id="ARBA00023163"/>
    </source>
</evidence>
<dbReference type="Pfam" id="PF07729">
    <property type="entry name" value="FCD"/>
    <property type="match status" value="1"/>
</dbReference>